<comment type="caution">
    <text evidence="2">The sequence shown here is derived from an EMBL/GenBank/DDBJ whole genome shotgun (WGS) entry which is preliminary data.</text>
</comment>
<keyword evidence="1" id="KW-0812">Transmembrane</keyword>
<dbReference type="EMBL" id="JAFIWB010000006">
    <property type="protein sequence ID" value="MBN6102216.1"/>
    <property type="molecule type" value="Genomic_DNA"/>
</dbReference>
<protein>
    <recommendedName>
        <fullName evidence="4">DUF4345 domain-containing protein</fullName>
    </recommendedName>
</protein>
<gene>
    <name evidence="2" type="ORF">JR064_08580</name>
</gene>
<proteinExistence type="predicted"/>
<name>A0ABS3B128_9XANT</name>
<sequence length="126" mass="13053">MVMRPGFRSLSVLTSLLFLAIACTWMFSPGAMLANWDVGASPSAELMARRGAALYAGLSVMFFMARGAAPSPARSALVAGFVTACTLLAALGIGELASGHAGRGILVAVMLEIVFVLGFVLVRETS</sequence>
<reference evidence="2 3" key="1">
    <citation type="submission" date="2021-02" db="EMBL/GenBank/DDBJ databases">
        <title>Taxonomically Unique Crown Gall-Associated Xanthomonas Stains Have Deficiency in Virulence Repertories.</title>
        <authorList>
            <person name="Mafakheri H."/>
            <person name="Taghavi S.M."/>
            <person name="Dimkic I."/>
            <person name="Nemanja K."/>
            <person name="Osdaghi E."/>
        </authorList>
    </citation>
    <scope>NUCLEOTIDE SEQUENCE [LARGE SCALE GENOMIC DNA]</scope>
    <source>
        <strain evidence="2 3">FX4</strain>
    </source>
</reference>
<accession>A0ABS3B128</accession>
<feature type="transmembrane region" description="Helical" evidence="1">
    <location>
        <begin position="100"/>
        <end position="122"/>
    </location>
</feature>
<keyword evidence="1" id="KW-0472">Membrane</keyword>
<feature type="transmembrane region" description="Helical" evidence="1">
    <location>
        <begin position="52"/>
        <end position="69"/>
    </location>
</feature>
<feature type="transmembrane region" description="Helical" evidence="1">
    <location>
        <begin position="76"/>
        <end position="94"/>
    </location>
</feature>
<dbReference type="Proteomes" id="UP000695802">
    <property type="component" value="Unassembled WGS sequence"/>
</dbReference>
<evidence type="ECO:0000313" key="3">
    <source>
        <dbReference type="Proteomes" id="UP000695802"/>
    </source>
</evidence>
<evidence type="ECO:0008006" key="4">
    <source>
        <dbReference type="Google" id="ProtNLM"/>
    </source>
</evidence>
<evidence type="ECO:0000313" key="2">
    <source>
        <dbReference type="EMBL" id="MBN6102216.1"/>
    </source>
</evidence>
<organism evidence="2 3">
    <name type="scientific">Xanthomonas bonasiae</name>
    <dbReference type="NCBI Taxonomy" id="2810351"/>
    <lineage>
        <taxon>Bacteria</taxon>
        <taxon>Pseudomonadati</taxon>
        <taxon>Pseudomonadota</taxon>
        <taxon>Gammaproteobacteria</taxon>
        <taxon>Lysobacterales</taxon>
        <taxon>Lysobacteraceae</taxon>
        <taxon>Xanthomonas</taxon>
    </lineage>
</organism>
<evidence type="ECO:0000256" key="1">
    <source>
        <dbReference type="SAM" id="Phobius"/>
    </source>
</evidence>
<keyword evidence="3" id="KW-1185">Reference proteome</keyword>
<keyword evidence="1" id="KW-1133">Transmembrane helix</keyword>
<dbReference type="PROSITE" id="PS51257">
    <property type="entry name" value="PROKAR_LIPOPROTEIN"/>
    <property type="match status" value="1"/>
</dbReference>